<evidence type="ECO:0000313" key="1">
    <source>
        <dbReference type="EMBL" id="EMD42207.1"/>
    </source>
</evidence>
<organism evidence="1 2">
    <name type="scientific">Ceriporiopsis subvermispora (strain B)</name>
    <name type="common">White-rot fungus</name>
    <name type="synonym">Gelatoporia subvermispora</name>
    <dbReference type="NCBI Taxonomy" id="914234"/>
    <lineage>
        <taxon>Eukaryota</taxon>
        <taxon>Fungi</taxon>
        <taxon>Dikarya</taxon>
        <taxon>Basidiomycota</taxon>
        <taxon>Agaricomycotina</taxon>
        <taxon>Agaricomycetes</taxon>
        <taxon>Polyporales</taxon>
        <taxon>Gelatoporiaceae</taxon>
        <taxon>Gelatoporia</taxon>
    </lineage>
</organism>
<gene>
    <name evidence="1" type="ORF">CERSUDRAFT_110743</name>
</gene>
<name>M2RUR5_CERS8</name>
<dbReference type="Proteomes" id="UP000016930">
    <property type="component" value="Unassembled WGS sequence"/>
</dbReference>
<dbReference type="HOGENOM" id="CLU_011577_1_0_1"/>
<dbReference type="Gene3D" id="3.80.10.10">
    <property type="entry name" value="Ribonuclease Inhibitor"/>
    <property type="match status" value="1"/>
</dbReference>
<evidence type="ECO:0000313" key="2">
    <source>
        <dbReference type="Proteomes" id="UP000016930"/>
    </source>
</evidence>
<dbReference type="OrthoDB" id="5345779at2759"/>
<evidence type="ECO:0008006" key="3">
    <source>
        <dbReference type="Google" id="ProtNLM"/>
    </source>
</evidence>
<sequence>MQGYKTKKQAILSTCRTWRQIGFELLFRYLFFDDPSGLLRVCPVLDRESKLGWWTRRIHVTRFYAAAGTTFEETQNSLISILRQCPNLSVFITQWSLHGATSAVIDTLCTFCRRSLRTISLVVRVESMAKIILLLDSLPLLEAVHFEFDGPTPECVSLGAMSNIHLTLPSLCQLSLRRAFQDFLEEACVWSMPALRMASFDVLQYREDLPDFIEFLTHHGTELTFLDIDCIPTLDVAAILNLCPRLTTFCFNPDWRLPGGVATYPVGESEIAHRAHPNIRTIGLHQLLYAFGVGYAAKYAQIDPLSTRLVRRQNDANFAALNKRNFPNLQCVRALSVPLLRCLEENNGPDTESDCYDRWQRWYDQCAGQGIRLEDCTGALLGELPKDESEVDATETGEDTTQALRDLLAECKLMIPD</sequence>
<dbReference type="STRING" id="914234.M2RUR5"/>
<protein>
    <recommendedName>
        <fullName evidence="3">F-box domain-containing protein</fullName>
    </recommendedName>
</protein>
<accession>M2RUR5</accession>
<dbReference type="AlphaFoldDB" id="M2RUR5"/>
<keyword evidence="2" id="KW-1185">Reference proteome</keyword>
<reference evidence="1 2" key="1">
    <citation type="journal article" date="2012" name="Proc. Natl. Acad. Sci. U.S.A.">
        <title>Comparative genomics of Ceriporiopsis subvermispora and Phanerochaete chrysosporium provide insight into selective ligninolysis.</title>
        <authorList>
            <person name="Fernandez-Fueyo E."/>
            <person name="Ruiz-Duenas F.J."/>
            <person name="Ferreira P."/>
            <person name="Floudas D."/>
            <person name="Hibbett D.S."/>
            <person name="Canessa P."/>
            <person name="Larrondo L.F."/>
            <person name="James T.Y."/>
            <person name="Seelenfreund D."/>
            <person name="Lobos S."/>
            <person name="Polanco R."/>
            <person name="Tello M."/>
            <person name="Honda Y."/>
            <person name="Watanabe T."/>
            <person name="Watanabe T."/>
            <person name="Ryu J.S."/>
            <person name="Kubicek C.P."/>
            <person name="Schmoll M."/>
            <person name="Gaskell J."/>
            <person name="Hammel K.E."/>
            <person name="St John F.J."/>
            <person name="Vanden Wymelenberg A."/>
            <person name="Sabat G."/>
            <person name="Splinter BonDurant S."/>
            <person name="Syed K."/>
            <person name="Yadav J.S."/>
            <person name="Doddapaneni H."/>
            <person name="Subramanian V."/>
            <person name="Lavin J.L."/>
            <person name="Oguiza J.A."/>
            <person name="Perez G."/>
            <person name="Pisabarro A.G."/>
            <person name="Ramirez L."/>
            <person name="Santoyo F."/>
            <person name="Master E."/>
            <person name="Coutinho P.M."/>
            <person name="Henrissat B."/>
            <person name="Lombard V."/>
            <person name="Magnuson J.K."/>
            <person name="Kuees U."/>
            <person name="Hori C."/>
            <person name="Igarashi K."/>
            <person name="Samejima M."/>
            <person name="Held B.W."/>
            <person name="Barry K.W."/>
            <person name="LaButti K.M."/>
            <person name="Lapidus A."/>
            <person name="Lindquist E.A."/>
            <person name="Lucas S.M."/>
            <person name="Riley R."/>
            <person name="Salamov A.A."/>
            <person name="Hoffmeister D."/>
            <person name="Schwenk D."/>
            <person name="Hadar Y."/>
            <person name="Yarden O."/>
            <person name="de Vries R.P."/>
            <person name="Wiebenga A."/>
            <person name="Stenlid J."/>
            <person name="Eastwood D."/>
            <person name="Grigoriev I.V."/>
            <person name="Berka R.M."/>
            <person name="Blanchette R.A."/>
            <person name="Kersten P."/>
            <person name="Martinez A.T."/>
            <person name="Vicuna R."/>
            <person name="Cullen D."/>
        </authorList>
    </citation>
    <scope>NUCLEOTIDE SEQUENCE [LARGE SCALE GENOMIC DNA]</scope>
    <source>
        <strain evidence="1 2">B</strain>
    </source>
</reference>
<dbReference type="InterPro" id="IPR032675">
    <property type="entry name" value="LRR_dom_sf"/>
</dbReference>
<proteinExistence type="predicted"/>
<dbReference type="EMBL" id="KB445791">
    <property type="protein sequence ID" value="EMD42207.1"/>
    <property type="molecule type" value="Genomic_DNA"/>
</dbReference>